<keyword evidence="3" id="KW-1185">Reference proteome</keyword>
<proteinExistence type="predicted"/>
<comment type="caution">
    <text evidence="2">The sequence shown here is derived from an EMBL/GenBank/DDBJ whole genome shotgun (WGS) entry which is preliminary data.</text>
</comment>
<dbReference type="Proteomes" id="UP000588586">
    <property type="component" value="Unassembled WGS sequence"/>
</dbReference>
<dbReference type="GO" id="GO:0008556">
    <property type="term" value="F:P-type potassium transmembrane transporter activity"/>
    <property type="evidence" value="ECO:0007669"/>
    <property type="project" value="InterPro"/>
</dbReference>
<accession>A0A849HCP0</accession>
<dbReference type="AlphaFoldDB" id="A0A849HCP0"/>
<dbReference type="RefSeq" id="WP_171241571.1">
    <property type="nucleotide sequence ID" value="NZ_JABEPQ010000001.1"/>
</dbReference>
<dbReference type="GO" id="GO:0005886">
    <property type="term" value="C:plasma membrane"/>
    <property type="evidence" value="ECO:0007669"/>
    <property type="project" value="InterPro"/>
</dbReference>
<keyword evidence="1" id="KW-0812">Transmembrane</keyword>
<sequence>MVLQVNDFDVIHTPRAPLERSRRQGRVKGRQGGVNAAYRRLVSSLTGDVIENLVAALLGVALLGYLVYALLRPEKF</sequence>
<evidence type="ECO:0000313" key="3">
    <source>
        <dbReference type="Proteomes" id="UP000588586"/>
    </source>
</evidence>
<gene>
    <name evidence="2" type="primary">kdpF</name>
    <name evidence="2" type="ORF">HJG52_00120</name>
</gene>
<dbReference type="NCBIfam" id="TIGR02115">
    <property type="entry name" value="potass_kdpF"/>
    <property type="match status" value="1"/>
</dbReference>
<dbReference type="Pfam" id="PF09604">
    <property type="entry name" value="Potass_KdpF"/>
    <property type="match status" value="1"/>
</dbReference>
<evidence type="ECO:0000313" key="2">
    <source>
        <dbReference type="EMBL" id="NNM44413.1"/>
    </source>
</evidence>
<dbReference type="InterPro" id="IPR011726">
    <property type="entry name" value="KdpF"/>
</dbReference>
<keyword evidence="1" id="KW-1133">Transmembrane helix</keyword>
<reference evidence="2 3" key="1">
    <citation type="submission" date="2020-04" db="EMBL/GenBank/DDBJ databases">
        <title>Knoellia sp. isolate from air conditioner.</title>
        <authorList>
            <person name="Chea S."/>
            <person name="Kim D.-U."/>
        </authorList>
    </citation>
    <scope>NUCLEOTIDE SEQUENCE [LARGE SCALE GENOMIC DNA]</scope>
    <source>
        <strain evidence="2 3">DB2414S</strain>
    </source>
</reference>
<name>A0A849HCP0_9MICO</name>
<dbReference type="EMBL" id="JABEPQ010000001">
    <property type="protein sequence ID" value="NNM44413.1"/>
    <property type="molecule type" value="Genomic_DNA"/>
</dbReference>
<evidence type="ECO:0000256" key="1">
    <source>
        <dbReference type="SAM" id="Phobius"/>
    </source>
</evidence>
<organism evidence="2 3">
    <name type="scientific">Knoellia koreensis</name>
    <dbReference type="NCBI Taxonomy" id="2730921"/>
    <lineage>
        <taxon>Bacteria</taxon>
        <taxon>Bacillati</taxon>
        <taxon>Actinomycetota</taxon>
        <taxon>Actinomycetes</taxon>
        <taxon>Micrococcales</taxon>
        <taxon>Intrasporangiaceae</taxon>
        <taxon>Knoellia</taxon>
    </lineage>
</organism>
<protein>
    <submittedName>
        <fullName evidence="2">K(+)-transporting ATPase subunit F</fullName>
    </submittedName>
</protein>
<keyword evidence="1" id="KW-0472">Membrane</keyword>
<feature type="transmembrane region" description="Helical" evidence="1">
    <location>
        <begin position="53"/>
        <end position="71"/>
    </location>
</feature>